<gene>
    <name evidence="2" type="ORF">DX927_21275</name>
</gene>
<evidence type="ECO:0000256" key="1">
    <source>
        <dbReference type="SAM" id="Phobius"/>
    </source>
</evidence>
<feature type="transmembrane region" description="Helical" evidence="1">
    <location>
        <begin position="121"/>
        <end position="140"/>
    </location>
</feature>
<feature type="transmembrane region" description="Helical" evidence="1">
    <location>
        <begin position="152"/>
        <end position="181"/>
    </location>
</feature>
<feature type="transmembrane region" description="Helical" evidence="1">
    <location>
        <begin position="96"/>
        <end position="114"/>
    </location>
</feature>
<feature type="transmembrane region" description="Helical" evidence="1">
    <location>
        <begin position="72"/>
        <end position="90"/>
    </location>
</feature>
<evidence type="ECO:0000313" key="2">
    <source>
        <dbReference type="EMBL" id="KAA6447780.1"/>
    </source>
</evidence>
<protein>
    <submittedName>
        <fullName evidence="2">Uncharacterized protein</fullName>
    </submittedName>
</protein>
<keyword evidence="1" id="KW-1133">Transmembrane helix</keyword>
<dbReference type="AlphaFoldDB" id="A0A5M8RK56"/>
<comment type="caution">
    <text evidence="2">The sequence shown here is derived from an EMBL/GenBank/DDBJ whole genome shotgun (WGS) entry which is preliminary data.</text>
</comment>
<organism evidence="2 3">
    <name type="scientific">Bacillus swezeyi</name>
    <dbReference type="NCBI Taxonomy" id="1925020"/>
    <lineage>
        <taxon>Bacteria</taxon>
        <taxon>Bacillati</taxon>
        <taxon>Bacillota</taxon>
        <taxon>Bacilli</taxon>
        <taxon>Bacillales</taxon>
        <taxon>Bacillaceae</taxon>
        <taxon>Bacillus</taxon>
    </lineage>
</organism>
<sequence>MKDKARSIFEDLLPLYHEGLLSKETAEWIEEQAENDAELQKLLKMSGAALPTEDIESSVHEGQMFKRINRKLSLYQIIFTVISFFLAMKTSLLNESFGFILWYAVLGLVTYLFYRDMKIVLLLSFIPIFVWGISDILGGWGAADGIGFAEQLLYSVSGAFILALIHCLFTIVGSLIGWLCVKLKEGS</sequence>
<accession>A0A5M8RK56</accession>
<keyword evidence="1" id="KW-0812">Transmembrane</keyword>
<keyword evidence="1" id="KW-0472">Membrane</keyword>
<proteinExistence type="predicted"/>
<dbReference type="STRING" id="1925020.BTA30_16455"/>
<evidence type="ECO:0000313" key="3">
    <source>
        <dbReference type="Proteomes" id="UP000324326"/>
    </source>
</evidence>
<dbReference type="RefSeq" id="WP_148958499.1">
    <property type="nucleotide sequence ID" value="NZ_QSND01000005.1"/>
</dbReference>
<reference evidence="2 3" key="1">
    <citation type="submission" date="2018-08" db="EMBL/GenBank/DDBJ databases">
        <title>Bacillus phenotypic plasticity.</title>
        <authorList>
            <person name="Hurtado E."/>
        </authorList>
    </citation>
    <scope>NUCLEOTIDE SEQUENCE [LARGE SCALE GENOMIC DNA]</scope>
    <source>
        <strain evidence="2 3">427</strain>
    </source>
</reference>
<dbReference type="Proteomes" id="UP000324326">
    <property type="component" value="Unassembled WGS sequence"/>
</dbReference>
<name>A0A5M8RK56_9BACI</name>
<dbReference type="EMBL" id="QSND01000005">
    <property type="protein sequence ID" value="KAA6447780.1"/>
    <property type="molecule type" value="Genomic_DNA"/>
</dbReference>